<dbReference type="Pfam" id="PF13652">
    <property type="entry name" value="QSregVF"/>
    <property type="match status" value="1"/>
</dbReference>
<feature type="chain" id="PRO_5007377910" evidence="1">
    <location>
        <begin position="19"/>
        <end position="132"/>
    </location>
</feature>
<dbReference type="Gene3D" id="3.30.300.250">
    <property type="match status" value="1"/>
</dbReference>
<dbReference type="RefSeq" id="WP_052508687.1">
    <property type="nucleotide sequence ID" value="NZ_LK391969.1"/>
</dbReference>
<dbReference type="OrthoDB" id="7021208at2"/>
<organism evidence="2">
    <name type="scientific">Pseudomonas saudimassiliensis</name>
    <dbReference type="NCBI Taxonomy" id="1461581"/>
    <lineage>
        <taxon>Bacteria</taxon>
        <taxon>Pseudomonadati</taxon>
        <taxon>Pseudomonadota</taxon>
        <taxon>Gammaproteobacteria</taxon>
        <taxon>Pseudomonadales</taxon>
        <taxon>Pseudomonadaceae</taxon>
        <taxon>Pseudomonas</taxon>
    </lineage>
</organism>
<evidence type="ECO:0000256" key="1">
    <source>
        <dbReference type="SAM" id="SignalP"/>
    </source>
</evidence>
<feature type="signal peptide" evidence="1">
    <location>
        <begin position="1"/>
        <end position="18"/>
    </location>
</feature>
<accession>A0A078M835</accession>
<keyword evidence="1" id="KW-0732">Signal</keyword>
<name>A0A078M835_9PSED</name>
<dbReference type="EMBL" id="LM997413">
    <property type="protein sequence ID" value="CEA02459.1"/>
    <property type="molecule type" value="Genomic_DNA"/>
</dbReference>
<protein>
    <submittedName>
        <fullName evidence="2">Putative secreted protein</fullName>
    </submittedName>
</protein>
<proteinExistence type="predicted"/>
<dbReference type="AlphaFoldDB" id="A0A078M835"/>
<gene>
    <name evidence="2" type="ORF">BN1049_00763</name>
</gene>
<dbReference type="EMBL" id="LK391969">
    <property type="protein sequence ID" value="CEF25844.1"/>
    <property type="molecule type" value="Genomic_DNA"/>
</dbReference>
<reference evidence="2" key="1">
    <citation type="submission" date="2014-07" db="EMBL/GenBank/DDBJ databases">
        <authorList>
            <person name="Urmite Genomes Urmite Genomes"/>
        </authorList>
    </citation>
    <scope>NUCLEOTIDE SEQUENCE</scope>
    <source>
        <strain evidence="2">12M76_air</strain>
    </source>
</reference>
<dbReference type="InterPro" id="IPR025203">
    <property type="entry name" value="QSregVF"/>
</dbReference>
<sequence>MRYLIVMLTLLIALPSQAASLRETRLESALKTVAEQSSKGTPRQLNANIVDEGFTAQGQELINHLTVDTVYASHMQSDPLVVRSQLQSSVCADQRFRRLLDMGATLTYHFVLADSNQPVLTQSFVADHCQAM</sequence>
<evidence type="ECO:0000313" key="2">
    <source>
        <dbReference type="EMBL" id="CEA02459.1"/>
    </source>
</evidence>
<dbReference type="PATRIC" id="fig|1461581.3.peg.746"/>